<dbReference type="EMBL" id="QPFP01000008">
    <property type="protein sequence ID" value="TEB34905.1"/>
    <property type="molecule type" value="Genomic_DNA"/>
</dbReference>
<accession>A0A4Y7TL36</accession>
<dbReference type="OrthoDB" id="3131911at2759"/>
<evidence type="ECO:0000313" key="2">
    <source>
        <dbReference type="Proteomes" id="UP000298030"/>
    </source>
</evidence>
<gene>
    <name evidence="1" type="ORF">FA13DRAFT_1788527</name>
</gene>
<sequence length="284" mass="31106">MSESTGPLAAKIPVSHPLHNLASRLDKLEKDISLGAKHIFQMATCIHFCTGERPLHGLESVTPRLADFDSLSHVVAAYRVIDIHLTGPPCPTGSMARLPSDEDTGKLGVPEGFHAIPDWTALLVDLPDMVGEVMDGGEIARSAPNDLLALAKNTIRTGDGASLSQIFANIYTCAMYLLCLCDPANVEDPFTMNIMKRYFTRWHAQVEVTGNSDMSQAMMPYEKRRFVAMTSTVQALKGMQNCFEAVFLETPLLALVTAVDLASPTKRCNKCNMLQATRARLVRQ</sequence>
<name>A0A4Y7TL36_COPMI</name>
<keyword evidence="2" id="KW-1185">Reference proteome</keyword>
<organism evidence="1 2">
    <name type="scientific">Coprinellus micaceus</name>
    <name type="common">Glistening ink-cap mushroom</name>
    <name type="synonym">Coprinus micaceus</name>
    <dbReference type="NCBI Taxonomy" id="71717"/>
    <lineage>
        <taxon>Eukaryota</taxon>
        <taxon>Fungi</taxon>
        <taxon>Dikarya</taxon>
        <taxon>Basidiomycota</taxon>
        <taxon>Agaricomycotina</taxon>
        <taxon>Agaricomycetes</taxon>
        <taxon>Agaricomycetidae</taxon>
        <taxon>Agaricales</taxon>
        <taxon>Agaricineae</taxon>
        <taxon>Psathyrellaceae</taxon>
        <taxon>Coprinellus</taxon>
    </lineage>
</organism>
<reference evidence="1 2" key="1">
    <citation type="journal article" date="2019" name="Nat. Ecol. Evol.">
        <title>Megaphylogeny resolves global patterns of mushroom evolution.</title>
        <authorList>
            <person name="Varga T."/>
            <person name="Krizsan K."/>
            <person name="Foldi C."/>
            <person name="Dima B."/>
            <person name="Sanchez-Garcia M."/>
            <person name="Sanchez-Ramirez S."/>
            <person name="Szollosi G.J."/>
            <person name="Szarkandi J.G."/>
            <person name="Papp V."/>
            <person name="Albert L."/>
            <person name="Andreopoulos W."/>
            <person name="Angelini C."/>
            <person name="Antonin V."/>
            <person name="Barry K.W."/>
            <person name="Bougher N.L."/>
            <person name="Buchanan P."/>
            <person name="Buyck B."/>
            <person name="Bense V."/>
            <person name="Catcheside P."/>
            <person name="Chovatia M."/>
            <person name="Cooper J."/>
            <person name="Damon W."/>
            <person name="Desjardin D."/>
            <person name="Finy P."/>
            <person name="Geml J."/>
            <person name="Haridas S."/>
            <person name="Hughes K."/>
            <person name="Justo A."/>
            <person name="Karasinski D."/>
            <person name="Kautmanova I."/>
            <person name="Kiss B."/>
            <person name="Kocsube S."/>
            <person name="Kotiranta H."/>
            <person name="LaButti K.M."/>
            <person name="Lechner B.E."/>
            <person name="Liimatainen K."/>
            <person name="Lipzen A."/>
            <person name="Lukacs Z."/>
            <person name="Mihaltcheva S."/>
            <person name="Morgado L.N."/>
            <person name="Niskanen T."/>
            <person name="Noordeloos M.E."/>
            <person name="Ohm R.A."/>
            <person name="Ortiz-Santana B."/>
            <person name="Ovrebo C."/>
            <person name="Racz N."/>
            <person name="Riley R."/>
            <person name="Savchenko A."/>
            <person name="Shiryaev A."/>
            <person name="Soop K."/>
            <person name="Spirin V."/>
            <person name="Szebenyi C."/>
            <person name="Tomsovsky M."/>
            <person name="Tulloss R.E."/>
            <person name="Uehling J."/>
            <person name="Grigoriev I.V."/>
            <person name="Vagvolgyi C."/>
            <person name="Papp T."/>
            <person name="Martin F.M."/>
            <person name="Miettinen O."/>
            <person name="Hibbett D.S."/>
            <person name="Nagy L.G."/>
        </authorList>
    </citation>
    <scope>NUCLEOTIDE SEQUENCE [LARGE SCALE GENOMIC DNA]</scope>
    <source>
        <strain evidence="1 2">FP101781</strain>
    </source>
</reference>
<dbReference type="Proteomes" id="UP000298030">
    <property type="component" value="Unassembled WGS sequence"/>
</dbReference>
<evidence type="ECO:0000313" key="1">
    <source>
        <dbReference type="EMBL" id="TEB34905.1"/>
    </source>
</evidence>
<dbReference type="AlphaFoldDB" id="A0A4Y7TL36"/>
<protein>
    <submittedName>
        <fullName evidence="1">Uncharacterized protein</fullName>
    </submittedName>
</protein>
<comment type="caution">
    <text evidence="1">The sequence shown here is derived from an EMBL/GenBank/DDBJ whole genome shotgun (WGS) entry which is preliminary data.</text>
</comment>
<proteinExistence type="predicted"/>